<gene>
    <name evidence="1" type="ORF">CHILSU_LOCUS7145</name>
</gene>
<proteinExistence type="predicted"/>
<dbReference type="PANTHER" id="PTHR37162">
    <property type="entry name" value="HAT FAMILY DIMERISATION DOMAINCONTAINING PROTEIN-RELATED"/>
    <property type="match status" value="1"/>
</dbReference>
<dbReference type="SUPFAM" id="SSF53098">
    <property type="entry name" value="Ribonuclease H-like"/>
    <property type="match status" value="1"/>
</dbReference>
<sequence length="377" mass="43237">MKTEMKKTSGALQNFLTSNTKSRCQKSSDDENITAAELALTLHTVKHNLSYNSMDCLNKFNKIVFVDSKIASKIRLARTKMEALVTEVLGPYSVESVINDLHDDVFFCLQTDASNKKNIKLFPLVVQYFSINEGIQNKLIDFYENSNESANGMLEAMKKSMDSHNLSFNQVSGLSADNCNANFGIHHPLYTNIKNEVPNLIKGNCHAHIIHNTVKHAMGYLICDIENIFLKIYSHFTVSACRKDDLKKIVTMVDGEFQEIKRHIGTRWLSLLPAIDTLLLNWAPICNYFISLGDNCPIIIKELLKLSDQQDRDVVEIYLHFTSHMLYIFNTTIKRLEGNDVTILDVYNIMDNLRNELEQRKTDKYFGYESKMRLQKI</sequence>
<organism evidence="1 2">
    <name type="scientific">Chilo suppressalis</name>
    <name type="common">Asiatic rice borer moth</name>
    <dbReference type="NCBI Taxonomy" id="168631"/>
    <lineage>
        <taxon>Eukaryota</taxon>
        <taxon>Metazoa</taxon>
        <taxon>Ecdysozoa</taxon>
        <taxon>Arthropoda</taxon>
        <taxon>Hexapoda</taxon>
        <taxon>Insecta</taxon>
        <taxon>Pterygota</taxon>
        <taxon>Neoptera</taxon>
        <taxon>Endopterygota</taxon>
        <taxon>Lepidoptera</taxon>
        <taxon>Glossata</taxon>
        <taxon>Ditrysia</taxon>
        <taxon>Pyraloidea</taxon>
        <taxon>Crambidae</taxon>
        <taxon>Crambinae</taxon>
        <taxon>Chilo</taxon>
    </lineage>
</organism>
<accession>A0ABN8B5E8</accession>
<evidence type="ECO:0000313" key="2">
    <source>
        <dbReference type="Proteomes" id="UP001153292"/>
    </source>
</evidence>
<name>A0ABN8B5E8_CHISP</name>
<dbReference type="EMBL" id="OU963919">
    <property type="protein sequence ID" value="CAH0403854.1"/>
    <property type="molecule type" value="Genomic_DNA"/>
</dbReference>
<evidence type="ECO:0000313" key="1">
    <source>
        <dbReference type="EMBL" id="CAH0403854.1"/>
    </source>
</evidence>
<reference evidence="1" key="1">
    <citation type="submission" date="2021-12" db="EMBL/GenBank/DDBJ databases">
        <authorList>
            <person name="King R."/>
        </authorList>
    </citation>
    <scope>NUCLEOTIDE SEQUENCE</scope>
</reference>
<evidence type="ECO:0008006" key="3">
    <source>
        <dbReference type="Google" id="ProtNLM"/>
    </source>
</evidence>
<keyword evidence="2" id="KW-1185">Reference proteome</keyword>
<dbReference type="PANTHER" id="PTHR37162:SF1">
    <property type="entry name" value="BED-TYPE DOMAIN-CONTAINING PROTEIN"/>
    <property type="match status" value="1"/>
</dbReference>
<dbReference type="InterPro" id="IPR012337">
    <property type="entry name" value="RNaseH-like_sf"/>
</dbReference>
<protein>
    <recommendedName>
        <fullName evidence="3">DUF4371 domain-containing protein</fullName>
    </recommendedName>
</protein>
<dbReference type="Proteomes" id="UP001153292">
    <property type="component" value="Chromosome 26"/>
</dbReference>